<feature type="compositionally biased region" description="Basic and acidic residues" evidence="1">
    <location>
        <begin position="1"/>
        <end position="17"/>
    </location>
</feature>
<dbReference type="EMBL" id="BFAD01000001">
    <property type="protein sequence ID" value="GBE78741.1"/>
    <property type="molecule type" value="Genomic_DNA"/>
</dbReference>
<feature type="region of interest" description="Disordered" evidence="1">
    <location>
        <begin position="1"/>
        <end position="57"/>
    </location>
</feature>
<dbReference type="GeneID" id="38775658"/>
<evidence type="ECO:0000313" key="2">
    <source>
        <dbReference type="EMBL" id="GBE78741.1"/>
    </source>
</evidence>
<dbReference type="RefSeq" id="XP_027609654.1">
    <property type="nucleotide sequence ID" value="XM_027753853.1"/>
</dbReference>
<evidence type="ECO:0000256" key="1">
    <source>
        <dbReference type="SAM" id="MobiDB-lite"/>
    </source>
</evidence>
<organism evidence="2 3">
    <name type="scientific">Sparassis crispa</name>
    <dbReference type="NCBI Taxonomy" id="139825"/>
    <lineage>
        <taxon>Eukaryota</taxon>
        <taxon>Fungi</taxon>
        <taxon>Dikarya</taxon>
        <taxon>Basidiomycota</taxon>
        <taxon>Agaricomycotina</taxon>
        <taxon>Agaricomycetes</taxon>
        <taxon>Polyporales</taxon>
        <taxon>Sparassidaceae</taxon>
        <taxon>Sparassis</taxon>
    </lineage>
</organism>
<gene>
    <name evidence="2" type="ORF">SCP_0116320</name>
</gene>
<reference evidence="2 3" key="1">
    <citation type="journal article" date="2018" name="Sci. Rep.">
        <title>Genome sequence of the cauliflower mushroom Sparassis crispa (Hanabiratake) and its association with beneficial usage.</title>
        <authorList>
            <person name="Kiyama R."/>
            <person name="Furutani Y."/>
            <person name="Kawaguchi K."/>
            <person name="Nakanishi T."/>
        </authorList>
    </citation>
    <scope>NUCLEOTIDE SEQUENCE [LARGE SCALE GENOMIC DNA]</scope>
</reference>
<accession>A0A401G999</accession>
<evidence type="ECO:0000313" key="3">
    <source>
        <dbReference type="Proteomes" id="UP000287166"/>
    </source>
</evidence>
<keyword evidence="3" id="KW-1185">Reference proteome</keyword>
<dbReference type="Proteomes" id="UP000287166">
    <property type="component" value="Unassembled WGS sequence"/>
</dbReference>
<comment type="caution">
    <text evidence="2">The sequence shown here is derived from an EMBL/GenBank/DDBJ whole genome shotgun (WGS) entry which is preliminary data.</text>
</comment>
<sequence>MAWSRGREHGGSDTPREKRPRGQGGEEEEEEETSKSSTALRDWGYLWERASDGRPGG</sequence>
<protein>
    <submittedName>
        <fullName evidence="2">Uncharacterized protein</fullName>
    </submittedName>
</protein>
<dbReference type="InParanoid" id="A0A401G999"/>
<proteinExistence type="predicted"/>
<name>A0A401G999_9APHY</name>
<dbReference type="AlphaFoldDB" id="A0A401G999"/>